<evidence type="ECO:0000259" key="9">
    <source>
        <dbReference type="Pfam" id="PF08323"/>
    </source>
</evidence>
<sequence>MRLLFTAAECAPFFKTGGLGDVAGALPKYIQKAGHEVVVFLPYVGSMPEQYKEQLTDLFSFTVLVGWRKQYCGIKTALFEGVRYYFIDNEYYFNRPAIYGYYDDGERFAFFQQAVIEAMEKIDYVPDIIHVNDYHTSFIPFLLKKKYHWIQAYQSIKTLLTIHNIEFQGNYQEEVLSDLFGIGNEDFVNGQIEQEGQVNWLKAGIVYADWVNTVSPSYANEIQTKEFGKGLDGILRQESGKVSGILNGIDYESHNPATDRHLFAPFDATNLTGKIDNKIQLQKYLGLPISAEIPLIGMVSRLTYQKGFHLVLERLEEVLQQQVQVVVLGTGDPLFEEGFRYFEGRYPDKVRACITFDVDLAQKIYGGSDIFLMPSAFEPCGLSQMMAMRYGTLPVIHEIGGLKDTIWPFNPVTHEGDGFGFATFDSYYMKESLNLAIHIFQAVPKVWQLMVERAMTKDFSWESASKHYLDLYEKLVNGVSFS</sequence>
<comment type="function">
    <text evidence="2 7">Synthesizes alpha-1,4-glucan chains using ADP-glucose.</text>
</comment>
<dbReference type="CDD" id="cd03791">
    <property type="entry name" value="GT5_Glycogen_synthase_DULL1-like"/>
    <property type="match status" value="1"/>
</dbReference>
<evidence type="ECO:0000256" key="5">
    <source>
        <dbReference type="ARBA" id="ARBA00022679"/>
    </source>
</evidence>
<comment type="similarity">
    <text evidence="3 7">Belongs to the glycosyltransferase 1 family. Bacterial/plant glycogen synthase subfamily.</text>
</comment>
<dbReference type="NCBIfam" id="NF001898">
    <property type="entry name" value="PRK00654.1-1"/>
    <property type="match status" value="1"/>
</dbReference>
<dbReference type="InterPro" id="IPR011835">
    <property type="entry name" value="GS/SS"/>
</dbReference>
<protein>
    <recommendedName>
        <fullName evidence="7">Glycogen synthase</fullName>
        <ecNumber evidence="7">2.4.1.21</ecNumber>
    </recommendedName>
    <alternativeName>
        <fullName evidence="7">Starch [bacterial glycogen] synthase</fullName>
    </alternativeName>
</protein>
<dbReference type="Gene3D" id="3.40.50.2000">
    <property type="entry name" value="Glycogen Phosphorylase B"/>
    <property type="match status" value="2"/>
</dbReference>
<dbReference type="Proteomes" id="UP001597427">
    <property type="component" value="Unassembled WGS sequence"/>
</dbReference>
<dbReference type="Pfam" id="PF08323">
    <property type="entry name" value="Glyco_transf_5"/>
    <property type="match status" value="1"/>
</dbReference>
<dbReference type="PANTHER" id="PTHR45825">
    <property type="entry name" value="GRANULE-BOUND STARCH SYNTHASE 1, CHLOROPLASTIC/AMYLOPLASTIC"/>
    <property type="match status" value="1"/>
</dbReference>
<evidence type="ECO:0000259" key="8">
    <source>
        <dbReference type="Pfam" id="PF00534"/>
    </source>
</evidence>
<evidence type="ECO:0000256" key="6">
    <source>
        <dbReference type="ARBA" id="ARBA00023056"/>
    </source>
</evidence>
<feature type="domain" description="Starch synthase catalytic" evidence="9">
    <location>
        <begin position="3"/>
        <end position="237"/>
    </location>
</feature>
<organism evidence="10 11">
    <name type="scientific">Enterococcus camelliae</name>
    <dbReference type="NCBI Taxonomy" id="453959"/>
    <lineage>
        <taxon>Bacteria</taxon>
        <taxon>Bacillati</taxon>
        <taxon>Bacillota</taxon>
        <taxon>Bacilli</taxon>
        <taxon>Lactobacillales</taxon>
        <taxon>Enterococcaceae</taxon>
        <taxon>Enterococcus</taxon>
    </lineage>
</organism>
<keyword evidence="5 7" id="KW-0808">Transferase</keyword>
<dbReference type="InterPro" id="IPR013534">
    <property type="entry name" value="Starch_synth_cat_dom"/>
</dbReference>
<evidence type="ECO:0000313" key="11">
    <source>
        <dbReference type="Proteomes" id="UP001597427"/>
    </source>
</evidence>
<keyword evidence="11" id="KW-1185">Reference proteome</keyword>
<dbReference type="EC" id="2.4.1.21" evidence="7"/>
<comment type="catalytic activity">
    <reaction evidence="1 7">
        <text>[(1-&gt;4)-alpha-D-glucosyl](n) + ADP-alpha-D-glucose = [(1-&gt;4)-alpha-D-glucosyl](n+1) + ADP + H(+)</text>
        <dbReference type="Rhea" id="RHEA:18189"/>
        <dbReference type="Rhea" id="RHEA-COMP:9584"/>
        <dbReference type="Rhea" id="RHEA-COMP:9587"/>
        <dbReference type="ChEBI" id="CHEBI:15378"/>
        <dbReference type="ChEBI" id="CHEBI:15444"/>
        <dbReference type="ChEBI" id="CHEBI:57498"/>
        <dbReference type="ChEBI" id="CHEBI:456216"/>
        <dbReference type="EC" id="2.4.1.21"/>
    </reaction>
</comment>
<dbReference type="SUPFAM" id="SSF53756">
    <property type="entry name" value="UDP-Glycosyltransferase/glycogen phosphorylase"/>
    <property type="match status" value="1"/>
</dbReference>
<dbReference type="NCBIfam" id="TIGR02095">
    <property type="entry name" value="glgA"/>
    <property type="match status" value="1"/>
</dbReference>
<comment type="pathway">
    <text evidence="7">Glycan biosynthesis; glycogen biosynthesis.</text>
</comment>
<evidence type="ECO:0000313" key="10">
    <source>
        <dbReference type="EMBL" id="MFD2728991.1"/>
    </source>
</evidence>
<evidence type="ECO:0000256" key="4">
    <source>
        <dbReference type="ARBA" id="ARBA00022676"/>
    </source>
</evidence>
<proteinExistence type="inferred from homology"/>
<dbReference type="GO" id="GO:0009011">
    <property type="term" value="F:alpha-1,4-glucan glucosyltransferase (ADP-glucose donor) activity"/>
    <property type="evidence" value="ECO:0007669"/>
    <property type="project" value="UniProtKB-EC"/>
</dbReference>
<comment type="caution">
    <text evidence="10">The sequence shown here is derived from an EMBL/GenBank/DDBJ whole genome shotgun (WGS) entry which is preliminary data.</text>
</comment>
<dbReference type="RefSeq" id="WP_379980913.1">
    <property type="nucleotide sequence ID" value="NZ_JBHUMO010000039.1"/>
</dbReference>
<dbReference type="InterPro" id="IPR001296">
    <property type="entry name" value="Glyco_trans_1"/>
</dbReference>
<feature type="binding site" evidence="7">
    <location>
        <position position="15"/>
    </location>
    <ligand>
        <name>ADP-alpha-D-glucose</name>
        <dbReference type="ChEBI" id="CHEBI:57498"/>
    </ligand>
</feature>
<keyword evidence="4 7" id="KW-0328">Glycosyltransferase</keyword>
<gene>
    <name evidence="7 10" type="primary">glgA</name>
    <name evidence="10" type="ORF">ACFSR0_06100</name>
</gene>
<evidence type="ECO:0000256" key="7">
    <source>
        <dbReference type="HAMAP-Rule" id="MF_00484"/>
    </source>
</evidence>
<evidence type="ECO:0000256" key="2">
    <source>
        <dbReference type="ARBA" id="ARBA00002764"/>
    </source>
</evidence>
<evidence type="ECO:0000256" key="3">
    <source>
        <dbReference type="ARBA" id="ARBA00010281"/>
    </source>
</evidence>
<feature type="domain" description="Glycosyl transferase family 1" evidence="8">
    <location>
        <begin position="294"/>
        <end position="407"/>
    </location>
</feature>
<dbReference type="EMBL" id="JBHUMO010000039">
    <property type="protein sequence ID" value="MFD2728991.1"/>
    <property type="molecule type" value="Genomic_DNA"/>
</dbReference>
<dbReference type="HAMAP" id="MF_00484">
    <property type="entry name" value="Glycogen_synth"/>
    <property type="match status" value="1"/>
</dbReference>
<dbReference type="Pfam" id="PF00534">
    <property type="entry name" value="Glycos_transf_1"/>
    <property type="match status" value="1"/>
</dbReference>
<name>A0ABW5TLM0_9ENTE</name>
<keyword evidence="6 7" id="KW-0320">Glycogen biosynthesis</keyword>
<dbReference type="PANTHER" id="PTHR45825:SF11">
    <property type="entry name" value="ALPHA AMYLASE DOMAIN-CONTAINING PROTEIN"/>
    <property type="match status" value="1"/>
</dbReference>
<reference evidence="11" key="1">
    <citation type="journal article" date="2019" name="Int. J. Syst. Evol. Microbiol.">
        <title>The Global Catalogue of Microorganisms (GCM) 10K type strain sequencing project: providing services to taxonomists for standard genome sequencing and annotation.</title>
        <authorList>
            <consortium name="The Broad Institute Genomics Platform"/>
            <consortium name="The Broad Institute Genome Sequencing Center for Infectious Disease"/>
            <person name="Wu L."/>
            <person name="Ma J."/>
        </authorList>
    </citation>
    <scope>NUCLEOTIDE SEQUENCE [LARGE SCALE GENOMIC DNA]</scope>
    <source>
        <strain evidence="11">TISTR 932</strain>
    </source>
</reference>
<accession>A0ABW5TLM0</accession>
<evidence type="ECO:0000256" key="1">
    <source>
        <dbReference type="ARBA" id="ARBA00001478"/>
    </source>
</evidence>